<proteinExistence type="inferred from homology"/>
<evidence type="ECO:0000259" key="4">
    <source>
        <dbReference type="Pfam" id="PF00535"/>
    </source>
</evidence>
<comment type="caution">
    <text evidence="5">The sequence shown here is derived from an EMBL/GenBank/DDBJ whole genome shotgun (WGS) entry which is preliminary data.</text>
</comment>
<dbReference type="Pfam" id="PF00535">
    <property type="entry name" value="Glycos_transf_2"/>
    <property type="match status" value="1"/>
</dbReference>
<dbReference type="Proteomes" id="UP000295793">
    <property type="component" value="Unassembled WGS sequence"/>
</dbReference>
<gene>
    <name evidence="5" type="ORF">BCF53_12031</name>
</gene>
<evidence type="ECO:0000256" key="1">
    <source>
        <dbReference type="ARBA" id="ARBA00006739"/>
    </source>
</evidence>
<evidence type="ECO:0000256" key="3">
    <source>
        <dbReference type="ARBA" id="ARBA00022679"/>
    </source>
</evidence>
<reference evidence="5 6" key="1">
    <citation type="submission" date="2019-03" db="EMBL/GenBank/DDBJ databases">
        <title>Genomic Encyclopedia of Archaeal and Bacterial Type Strains, Phase II (KMG-II): from individual species to whole genera.</title>
        <authorList>
            <person name="Goeker M."/>
        </authorList>
    </citation>
    <scope>NUCLEOTIDE SEQUENCE [LARGE SCALE GENOMIC DNA]</scope>
    <source>
        <strain evidence="5 6">DSM 15388</strain>
    </source>
</reference>
<comment type="similarity">
    <text evidence="1">Belongs to the glycosyltransferase 2 family.</text>
</comment>
<feature type="domain" description="Glycosyltransferase 2-like" evidence="4">
    <location>
        <begin position="5"/>
        <end position="136"/>
    </location>
</feature>
<dbReference type="Gene3D" id="3.90.550.10">
    <property type="entry name" value="Spore Coat Polysaccharide Biosynthesis Protein SpsA, Chain A"/>
    <property type="match status" value="1"/>
</dbReference>
<evidence type="ECO:0000313" key="5">
    <source>
        <dbReference type="EMBL" id="TCS37172.1"/>
    </source>
</evidence>
<protein>
    <submittedName>
        <fullName evidence="5">GT2 family glycosyltransferase</fullName>
    </submittedName>
</protein>
<evidence type="ECO:0000256" key="2">
    <source>
        <dbReference type="ARBA" id="ARBA00022676"/>
    </source>
</evidence>
<dbReference type="OrthoDB" id="9816424at2"/>
<dbReference type="PANTHER" id="PTHR43179">
    <property type="entry name" value="RHAMNOSYLTRANSFERASE WBBL"/>
    <property type="match status" value="1"/>
</dbReference>
<keyword evidence="3 5" id="KW-0808">Transferase</keyword>
<dbReference type="RefSeq" id="WP_132703445.1">
    <property type="nucleotide sequence ID" value="NZ_SLZR01000020.1"/>
</dbReference>
<evidence type="ECO:0000313" key="6">
    <source>
        <dbReference type="Proteomes" id="UP000295793"/>
    </source>
</evidence>
<keyword evidence="6" id="KW-1185">Reference proteome</keyword>
<keyword evidence="2" id="KW-0328">Glycosyltransferase</keyword>
<sequence length="278" mass="31637">MKIAVLLTCFNRRLKTISCLKSLYDAKIPAGYEFDVYLVDDGSTDGTKQAVTSEFPNVKVITGSGDLYWNRGMVLAWERAIAHDDYDFYLWLNDDVILYNSSLECLIRDHNREPNSIICGSVQSGKDKQITYGGSIPSGPKIVPNGEAQKCIEFNGNVVLVPKYVYQNIGILDSVYIHAIGDFDYAMRAYRKNISSFVASEYVGTCESHDSAPAWCLPETNIFKRVKSLYSPLGNSHPYYFFIYEKRNFGIGTAVKHYVSIHLRLLFPVVWNWRKTSW</sequence>
<accession>A0A4R3HVM7</accession>
<dbReference type="EMBL" id="SLZR01000020">
    <property type="protein sequence ID" value="TCS37172.1"/>
    <property type="molecule type" value="Genomic_DNA"/>
</dbReference>
<organism evidence="5 6">
    <name type="scientific">Reinekea marinisedimentorum</name>
    <dbReference type="NCBI Taxonomy" id="230495"/>
    <lineage>
        <taxon>Bacteria</taxon>
        <taxon>Pseudomonadati</taxon>
        <taxon>Pseudomonadota</taxon>
        <taxon>Gammaproteobacteria</taxon>
        <taxon>Oceanospirillales</taxon>
        <taxon>Saccharospirillaceae</taxon>
        <taxon>Reinekea</taxon>
    </lineage>
</organism>
<dbReference type="AlphaFoldDB" id="A0A4R3HVM7"/>
<dbReference type="GO" id="GO:0016757">
    <property type="term" value="F:glycosyltransferase activity"/>
    <property type="evidence" value="ECO:0007669"/>
    <property type="project" value="UniProtKB-KW"/>
</dbReference>
<name>A0A4R3HVM7_9GAMM</name>
<dbReference type="InterPro" id="IPR001173">
    <property type="entry name" value="Glyco_trans_2-like"/>
</dbReference>
<dbReference type="InterPro" id="IPR029044">
    <property type="entry name" value="Nucleotide-diphossugar_trans"/>
</dbReference>
<dbReference type="PANTHER" id="PTHR43179:SF12">
    <property type="entry name" value="GALACTOFURANOSYLTRANSFERASE GLFT2"/>
    <property type="match status" value="1"/>
</dbReference>
<dbReference type="SUPFAM" id="SSF53448">
    <property type="entry name" value="Nucleotide-diphospho-sugar transferases"/>
    <property type="match status" value="1"/>
</dbReference>